<organism evidence="1 2">
    <name type="scientific">Kibdelosporangium aridum</name>
    <dbReference type="NCBI Taxonomy" id="2030"/>
    <lineage>
        <taxon>Bacteria</taxon>
        <taxon>Bacillati</taxon>
        <taxon>Actinomycetota</taxon>
        <taxon>Actinomycetes</taxon>
        <taxon>Pseudonocardiales</taxon>
        <taxon>Pseudonocardiaceae</taxon>
        <taxon>Kibdelosporangium</taxon>
    </lineage>
</organism>
<proteinExistence type="predicted"/>
<keyword evidence="2" id="KW-1185">Reference proteome</keyword>
<gene>
    <name evidence="1" type="ORF">SAMN05661093_04503</name>
</gene>
<accession>A0A1Y5XPL2</accession>
<dbReference type="EMBL" id="FWXV01000003">
    <property type="protein sequence ID" value="SMD09733.1"/>
    <property type="molecule type" value="Genomic_DNA"/>
</dbReference>
<evidence type="ECO:0000313" key="2">
    <source>
        <dbReference type="Proteomes" id="UP000192674"/>
    </source>
</evidence>
<dbReference type="AlphaFoldDB" id="A0A1Y5XPL2"/>
<evidence type="ECO:0000313" key="1">
    <source>
        <dbReference type="EMBL" id="SMD09733.1"/>
    </source>
</evidence>
<reference evidence="1 2" key="1">
    <citation type="submission" date="2017-04" db="EMBL/GenBank/DDBJ databases">
        <authorList>
            <person name="Afonso C.L."/>
            <person name="Miller P.J."/>
            <person name="Scott M.A."/>
            <person name="Spackman E."/>
            <person name="Goraichik I."/>
            <person name="Dimitrov K.M."/>
            <person name="Suarez D.L."/>
            <person name="Swayne D.E."/>
        </authorList>
    </citation>
    <scope>NUCLEOTIDE SEQUENCE [LARGE SCALE GENOMIC DNA]</scope>
    <source>
        <strain evidence="1 2">DSM 43828</strain>
    </source>
</reference>
<dbReference type="Proteomes" id="UP000192674">
    <property type="component" value="Unassembled WGS sequence"/>
</dbReference>
<sequence>MARPDDHGTARPARDRATSVPFGLHLWDRDTSTAAGFQDIEWQDPETSGFYQPVVTARGATP</sequence>
<name>A0A1Y5XPL2_KIBAR</name>
<protein>
    <submittedName>
        <fullName evidence="1">Uncharacterized protein</fullName>
    </submittedName>
</protein>